<evidence type="ECO:0000256" key="1">
    <source>
        <dbReference type="SAM" id="MobiDB-lite"/>
    </source>
</evidence>
<reference evidence="2 3" key="1">
    <citation type="journal article" date="2020" name="ISME J.">
        <title>Uncovering the hidden diversity of litter-decomposition mechanisms in mushroom-forming fungi.</title>
        <authorList>
            <person name="Floudas D."/>
            <person name="Bentzer J."/>
            <person name="Ahren D."/>
            <person name="Johansson T."/>
            <person name="Persson P."/>
            <person name="Tunlid A."/>
        </authorList>
    </citation>
    <scope>NUCLEOTIDE SEQUENCE [LARGE SCALE GENOMIC DNA]</scope>
    <source>
        <strain evidence="2 3">CBS 291.85</strain>
    </source>
</reference>
<feature type="compositionally biased region" description="Basic residues" evidence="1">
    <location>
        <begin position="1"/>
        <end position="16"/>
    </location>
</feature>
<dbReference type="EMBL" id="JAACJM010000190">
    <property type="protein sequence ID" value="KAF5338846.1"/>
    <property type="molecule type" value="Genomic_DNA"/>
</dbReference>
<dbReference type="OrthoDB" id="2552978at2759"/>
<gene>
    <name evidence="2" type="ORF">D9758_015570</name>
</gene>
<evidence type="ECO:0000313" key="2">
    <source>
        <dbReference type="EMBL" id="KAF5338846.1"/>
    </source>
</evidence>
<accession>A0A8H5FJ97</accession>
<evidence type="ECO:0000313" key="3">
    <source>
        <dbReference type="Proteomes" id="UP000559256"/>
    </source>
</evidence>
<name>A0A8H5FJ97_9AGAR</name>
<keyword evidence="3" id="KW-1185">Reference proteome</keyword>
<dbReference type="AlphaFoldDB" id="A0A8H5FJ97"/>
<protein>
    <submittedName>
        <fullName evidence="2">Uncharacterized protein</fullName>
    </submittedName>
</protein>
<dbReference type="Proteomes" id="UP000559256">
    <property type="component" value="Unassembled WGS sequence"/>
</dbReference>
<organism evidence="2 3">
    <name type="scientific">Tetrapyrgos nigripes</name>
    <dbReference type="NCBI Taxonomy" id="182062"/>
    <lineage>
        <taxon>Eukaryota</taxon>
        <taxon>Fungi</taxon>
        <taxon>Dikarya</taxon>
        <taxon>Basidiomycota</taxon>
        <taxon>Agaricomycotina</taxon>
        <taxon>Agaricomycetes</taxon>
        <taxon>Agaricomycetidae</taxon>
        <taxon>Agaricales</taxon>
        <taxon>Marasmiineae</taxon>
        <taxon>Marasmiaceae</taxon>
        <taxon>Tetrapyrgos</taxon>
    </lineage>
</organism>
<comment type="caution">
    <text evidence="2">The sequence shown here is derived from an EMBL/GenBank/DDBJ whole genome shotgun (WGS) entry which is preliminary data.</text>
</comment>
<proteinExistence type="predicted"/>
<sequence length="124" mass="14053">MSSRKHKHSNKSRTQRYRNEQSSSQNKIHQEVTLFTPDPVLFIQAHETEVIRGPNGHATAQSLEVMIKRKDAERDWGIGSALMRWGGDAVVPHGFPGDDNENGAWPSTLTSEGIWVDRYDCFMS</sequence>
<feature type="region of interest" description="Disordered" evidence="1">
    <location>
        <begin position="1"/>
        <end position="30"/>
    </location>
</feature>